<organism evidence="8">
    <name type="scientific">Oryza sativa subsp. japonica</name>
    <name type="common">Rice</name>
    <dbReference type="NCBI Taxonomy" id="39947"/>
    <lineage>
        <taxon>Eukaryota</taxon>
        <taxon>Viridiplantae</taxon>
        <taxon>Streptophyta</taxon>
        <taxon>Embryophyta</taxon>
        <taxon>Tracheophyta</taxon>
        <taxon>Spermatophyta</taxon>
        <taxon>Magnoliopsida</taxon>
        <taxon>Liliopsida</taxon>
        <taxon>Poales</taxon>
        <taxon>Poaceae</taxon>
        <taxon>BOP clade</taxon>
        <taxon>Oryzoideae</taxon>
        <taxon>Oryzeae</taxon>
        <taxon>Oryzinae</taxon>
        <taxon>Oryza</taxon>
        <taxon>Oryza sativa</taxon>
    </lineage>
</organism>
<name>D6RVZ8_ORYSJ</name>
<dbReference type="EMBL" id="AB568302">
    <property type="protein sequence ID" value="BAJ09616.1"/>
    <property type="molecule type" value="Genomic_DNA"/>
</dbReference>
<gene>
    <name evidence="8" type="primary">FZP</name>
</gene>
<feature type="region of interest" description="Disordered" evidence="6">
    <location>
        <begin position="1"/>
        <end position="59"/>
    </location>
</feature>
<sequence length="187" mass="20908">MNTRGSGSSSSSSSSQASLMAFSEPPKPASQPSPPSSPMSERPPSGRSRRRAQEPGRFLGVRRRPWGRYAAEIRDPTTKERHWLGTFDTAQEAALAYDRAALSMKGAQARTNFVYTHAAYNYPPFLAPFHARSTPLPPPRRPRCSTAAAWARRRTLARTVTTTTTTTTTDMARRRARRRWASARRCR</sequence>
<feature type="domain" description="AP2/ERF" evidence="7">
    <location>
        <begin position="57"/>
        <end position="114"/>
    </location>
</feature>
<comment type="subcellular location">
    <subcellularLocation>
        <location evidence="1">Nucleus</location>
    </subcellularLocation>
</comment>
<dbReference type="SMART" id="SM00380">
    <property type="entry name" value="AP2"/>
    <property type="match status" value="1"/>
</dbReference>
<evidence type="ECO:0000256" key="2">
    <source>
        <dbReference type="ARBA" id="ARBA00023015"/>
    </source>
</evidence>
<dbReference type="InterPro" id="IPR001471">
    <property type="entry name" value="AP2/ERF_dom"/>
</dbReference>
<dbReference type="FunFam" id="3.30.730.10:FF:000001">
    <property type="entry name" value="Ethylene-responsive transcription factor 2"/>
    <property type="match status" value="1"/>
</dbReference>
<feature type="compositionally biased region" description="Low complexity" evidence="6">
    <location>
        <begin position="1"/>
        <end position="15"/>
    </location>
</feature>
<dbReference type="CDD" id="cd00018">
    <property type="entry name" value="AP2"/>
    <property type="match status" value="1"/>
</dbReference>
<dbReference type="GO" id="GO:0003677">
    <property type="term" value="F:DNA binding"/>
    <property type="evidence" value="ECO:0007669"/>
    <property type="project" value="UniProtKB-KW"/>
</dbReference>
<keyword evidence="3" id="KW-0238">DNA-binding</keyword>
<evidence type="ECO:0000256" key="4">
    <source>
        <dbReference type="ARBA" id="ARBA00023163"/>
    </source>
</evidence>
<dbReference type="PROSITE" id="PS51032">
    <property type="entry name" value="AP2_ERF"/>
    <property type="match status" value="1"/>
</dbReference>
<accession>D6RVZ8</accession>
<dbReference type="InterPro" id="IPR036955">
    <property type="entry name" value="AP2/ERF_dom_sf"/>
</dbReference>
<evidence type="ECO:0000256" key="6">
    <source>
        <dbReference type="SAM" id="MobiDB-lite"/>
    </source>
</evidence>
<reference evidence="8" key="1">
    <citation type="submission" date="2010-06" db="EMBL/GenBank/DDBJ databases">
        <title>A novel frameshift mutant for rice FZP, a gene for the regulation of spikelet meristem identity.</title>
        <authorList>
            <person name="Kato T."/>
            <person name="Horibata A."/>
        </authorList>
    </citation>
    <scope>NUCLEOTIDE SEQUENCE</scope>
</reference>
<dbReference type="PRINTS" id="PR00367">
    <property type="entry name" value="ETHRSPELEMNT"/>
</dbReference>
<dbReference type="SUPFAM" id="SSF54171">
    <property type="entry name" value="DNA-binding domain"/>
    <property type="match status" value="1"/>
</dbReference>
<keyword evidence="5" id="KW-0539">Nucleus</keyword>
<dbReference type="Gene3D" id="3.30.730.10">
    <property type="entry name" value="AP2/ERF domain"/>
    <property type="match status" value="1"/>
</dbReference>
<dbReference type="GO" id="GO:0003700">
    <property type="term" value="F:DNA-binding transcription factor activity"/>
    <property type="evidence" value="ECO:0007669"/>
    <property type="project" value="InterPro"/>
</dbReference>
<proteinExistence type="predicted"/>
<evidence type="ECO:0000256" key="5">
    <source>
        <dbReference type="ARBA" id="ARBA00023242"/>
    </source>
</evidence>
<evidence type="ECO:0000256" key="1">
    <source>
        <dbReference type="ARBA" id="ARBA00004123"/>
    </source>
</evidence>
<keyword evidence="2" id="KW-0805">Transcription regulation</keyword>
<evidence type="ECO:0000259" key="7">
    <source>
        <dbReference type="PROSITE" id="PS51032"/>
    </source>
</evidence>
<protein>
    <submittedName>
        <fullName evidence="8">Uncharacterized protein FZP</fullName>
    </submittedName>
</protein>
<dbReference type="PANTHER" id="PTHR31677">
    <property type="entry name" value="AP2 DOMAIN CLASS TRANSCRIPTION FACTOR"/>
    <property type="match status" value="1"/>
</dbReference>
<keyword evidence="4" id="KW-0804">Transcription</keyword>
<dbReference type="GO" id="GO:0005634">
    <property type="term" value="C:nucleus"/>
    <property type="evidence" value="ECO:0007669"/>
    <property type="project" value="UniProtKB-SubCell"/>
</dbReference>
<evidence type="ECO:0000256" key="3">
    <source>
        <dbReference type="ARBA" id="ARBA00023125"/>
    </source>
</evidence>
<dbReference type="Pfam" id="PF00847">
    <property type="entry name" value="AP2"/>
    <property type="match status" value="1"/>
</dbReference>
<feature type="compositionally biased region" description="Pro residues" evidence="6">
    <location>
        <begin position="25"/>
        <end position="37"/>
    </location>
</feature>
<evidence type="ECO:0000313" key="8">
    <source>
        <dbReference type="EMBL" id="BAJ09616.1"/>
    </source>
</evidence>
<dbReference type="AlphaFoldDB" id="D6RVZ8"/>
<dbReference type="PANTHER" id="PTHR31677:SF49">
    <property type="entry name" value="ETHYLENE-RESPONSIVE TRANSCRIPTION FACTOR ERF086"/>
    <property type="match status" value="1"/>
</dbReference>
<dbReference type="InterPro" id="IPR016177">
    <property type="entry name" value="DNA-bd_dom_sf"/>
</dbReference>